<dbReference type="Pfam" id="PF16347">
    <property type="entry name" value="SGSH_C"/>
    <property type="match status" value="1"/>
</dbReference>
<feature type="domain" description="N-sulphoglucosamine sulphohydrolase C-terminal" evidence="2">
    <location>
        <begin position="8"/>
        <end position="101"/>
    </location>
</feature>
<dbReference type="InterPro" id="IPR017850">
    <property type="entry name" value="Alkaline_phosphatase_core_sf"/>
</dbReference>
<protein>
    <recommendedName>
        <fullName evidence="2">N-sulphoglucosamine sulphohydrolase C-terminal domain-containing protein</fullName>
    </recommendedName>
</protein>
<dbReference type="RefSeq" id="WP_249725506.1">
    <property type="nucleotide sequence ID" value="NZ_AP031286.1"/>
</dbReference>
<comment type="caution">
    <text evidence="3">The sequence shown here is derived from an EMBL/GenBank/DDBJ whole genome shotgun (WGS) entry which is preliminary data.</text>
</comment>
<evidence type="ECO:0000256" key="1">
    <source>
        <dbReference type="SAM" id="MobiDB-lite"/>
    </source>
</evidence>
<dbReference type="Proteomes" id="UP001154322">
    <property type="component" value="Unassembled WGS sequence"/>
</dbReference>
<evidence type="ECO:0000313" key="4">
    <source>
        <dbReference type="Proteomes" id="UP001154322"/>
    </source>
</evidence>
<reference evidence="3" key="1">
    <citation type="submission" date="2022-06" db="EMBL/GenBank/DDBJ databases">
        <authorList>
            <person name="Dietemann V."/>
            <person name="Ory F."/>
            <person name="Dainat B."/>
            <person name="Oberhansli S."/>
        </authorList>
    </citation>
    <scope>NUCLEOTIDE SEQUENCE</scope>
    <source>
        <strain evidence="3">Ena-SAMPLE-TAB-26-04-2022-14:26:32:270-5432</strain>
    </source>
</reference>
<name>A0ABM9G0C9_9BACL</name>
<dbReference type="InterPro" id="IPR032506">
    <property type="entry name" value="SGSH_C"/>
</dbReference>
<dbReference type="EMBL" id="CALYLO010000002">
    <property type="protein sequence ID" value="CAH8245049.1"/>
    <property type="molecule type" value="Genomic_DNA"/>
</dbReference>
<dbReference type="SUPFAM" id="SSF53649">
    <property type="entry name" value="Alkaline phosphatase-like"/>
    <property type="match status" value="1"/>
</dbReference>
<keyword evidence="4" id="KW-1185">Reference proteome</keyword>
<gene>
    <name evidence="3" type="ORF">WJ0W_002279</name>
</gene>
<dbReference type="Gene3D" id="3.40.720.10">
    <property type="entry name" value="Alkaline Phosphatase, subunit A"/>
    <property type="match status" value="1"/>
</dbReference>
<sequence>MAPNLDELARTGVPVPAGVDGKSMLAAARGRKREWREYLHGEHAQGMASTHWVTNGKEKLIWYSQTGVEQYFDLVHDPQELHNAIGDAAVQERVAYWRQVLVRELKDREEGYSDGEKLITGRTPITCLSHISIGRPGAASPLGPDRLPGPLFWRRPQRRPLP</sequence>
<proteinExistence type="predicted"/>
<accession>A0ABM9G0C9</accession>
<feature type="region of interest" description="Disordered" evidence="1">
    <location>
        <begin position="138"/>
        <end position="162"/>
    </location>
</feature>
<evidence type="ECO:0000259" key="2">
    <source>
        <dbReference type="Pfam" id="PF16347"/>
    </source>
</evidence>
<evidence type="ECO:0000313" key="3">
    <source>
        <dbReference type="EMBL" id="CAH8245049.1"/>
    </source>
</evidence>
<organism evidence="3 4">
    <name type="scientific">Paenibacillus melissococcoides</name>
    <dbReference type="NCBI Taxonomy" id="2912268"/>
    <lineage>
        <taxon>Bacteria</taxon>
        <taxon>Bacillati</taxon>
        <taxon>Bacillota</taxon>
        <taxon>Bacilli</taxon>
        <taxon>Bacillales</taxon>
        <taxon>Paenibacillaceae</taxon>
        <taxon>Paenibacillus</taxon>
    </lineage>
</organism>